<evidence type="ECO:0000256" key="5">
    <source>
        <dbReference type="ARBA" id="ARBA00023015"/>
    </source>
</evidence>
<evidence type="ECO:0000256" key="4">
    <source>
        <dbReference type="ARBA" id="ARBA00022833"/>
    </source>
</evidence>
<proteinExistence type="predicted"/>
<evidence type="ECO:0000256" key="7">
    <source>
        <dbReference type="ARBA" id="ARBA00023242"/>
    </source>
</evidence>
<dbReference type="PANTHER" id="PTHR46481">
    <property type="entry name" value="ZINC FINGER BED DOMAIN-CONTAINING PROTEIN 4"/>
    <property type="match status" value="1"/>
</dbReference>
<accession>A0A914GPN2</accession>
<dbReference type="GO" id="GO:0009791">
    <property type="term" value="P:post-embryonic development"/>
    <property type="evidence" value="ECO:0007669"/>
    <property type="project" value="UniProtKB-ARBA"/>
</dbReference>
<keyword evidence="6" id="KW-0804">Transcription</keyword>
<evidence type="ECO:0000313" key="10">
    <source>
        <dbReference type="Proteomes" id="UP000887572"/>
    </source>
</evidence>
<evidence type="ECO:0000256" key="8">
    <source>
        <dbReference type="PROSITE-ProRule" id="PRU00027"/>
    </source>
</evidence>
<evidence type="ECO:0000256" key="6">
    <source>
        <dbReference type="ARBA" id="ARBA00023163"/>
    </source>
</evidence>
<dbReference type="InterPro" id="IPR003656">
    <property type="entry name" value="Znf_BED"/>
</dbReference>
<keyword evidence="4" id="KW-0862">Zinc</keyword>
<evidence type="ECO:0000313" key="11">
    <source>
        <dbReference type="WBParaSite" id="Gr19_v10_g10009.t1"/>
    </source>
</evidence>
<dbReference type="WBParaSite" id="Gr19_v10_g10009.t1">
    <property type="protein sequence ID" value="Gr19_v10_g10009.t1"/>
    <property type="gene ID" value="Gr19_v10_g10009"/>
</dbReference>
<keyword evidence="2" id="KW-0479">Metal-binding</keyword>
<organism evidence="10 11">
    <name type="scientific">Globodera rostochiensis</name>
    <name type="common">Golden nematode worm</name>
    <name type="synonym">Heterodera rostochiensis</name>
    <dbReference type="NCBI Taxonomy" id="31243"/>
    <lineage>
        <taxon>Eukaryota</taxon>
        <taxon>Metazoa</taxon>
        <taxon>Ecdysozoa</taxon>
        <taxon>Nematoda</taxon>
        <taxon>Chromadorea</taxon>
        <taxon>Rhabditida</taxon>
        <taxon>Tylenchina</taxon>
        <taxon>Tylenchomorpha</taxon>
        <taxon>Tylenchoidea</taxon>
        <taxon>Heteroderidae</taxon>
        <taxon>Heteroderinae</taxon>
        <taxon>Globodera</taxon>
    </lineage>
</organism>
<dbReference type="AlphaFoldDB" id="A0A914GPN2"/>
<sequence length="283" mass="32483">MSAKTHDFSSWWHYFTRIGSVKSTTAQCKHCDKIIDQGPSKSTAKFDHHLKTKHAEQHKKRAYFLKEKKGKLDLLAQRKPNLAVIFSKAPPEPQLQAPIIPEEPFFSQSQTTADPSAQWSKDGAKTKEADKIVVEWLATDGIAFYQVEKKGFKRMVQFFAPNYQIKRRGYHSEIMPLFYKQLLDRIIADLKKVKFISITSDIWSSKANTHNLLALTAHFLTDEAQPAFVILGSMPVKEKHKTTQVVANYITARLDLLNSKIKSPFGIVRSCIQYDRCFQTNRH</sequence>
<dbReference type="GO" id="GO:0008270">
    <property type="term" value="F:zinc ion binding"/>
    <property type="evidence" value="ECO:0007669"/>
    <property type="project" value="UniProtKB-KW"/>
</dbReference>
<keyword evidence="5" id="KW-0805">Transcription regulation</keyword>
<dbReference type="PROSITE" id="PS50808">
    <property type="entry name" value="ZF_BED"/>
    <property type="match status" value="1"/>
</dbReference>
<evidence type="ECO:0000256" key="2">
    <source>
        <dbReference type="ARBA" id="ARBA00022723"/>
    </source>
</evidence>
<keyword evidence="10" id="KW-1185">Reference proteome</keyword>
<dbReference type="InterPro" id="IPR036236">
    <property type="entry name" value="Znf_C2H2_sf"/>
</dbReference>
<evidence type="ECO:0000256" key="1">
    <source>
        <dbReference type="ARBA" id="ARBA00004123"/>
    </source>
</evidence>
<dbReference type="Proteomes" id="UP000887572">
    <property type="component" value="Unplaced"/>
</dbReference>
<keyword evidence="7" id="KW-0539">Nucleus</keyword>
<reference evidence="11" key="1">
    <citation type="submission" date="2022-11" db="UniProtKB">
        <authorList>
            <consortium name="WormBaseParasite"/>
        </authorList>
    </citation>
    <scope>IDENTIFICATION</scope>
</reference>
<comment type="subcellular location">
    <subcellularLocation>
        <location evidence="1">Nucleus</location>
    </subcellularLocation>
</comment>
<dbReference type="SUPFAM" id="SSF57667">
    <property type="entry name" value="beta-beta-alpha zinc fingers"/>
    <property type="match status" value="1"/>
</dbReference>
<dbReference type="InterPro" id="IPR052035">
    <property type="entry name" value="ZnF_BED_domain_contain"/>
</dbReference>
<keyword evidence="3 8" id="KW-0863">Zinc-finger</keyword>
<dbReference type="Pfam" id="PF02892">
    <property type="entry name" value="zf-BED"/>
    <property type="match status" value="1"/>
</dbReference>
<dbReference type="GO" id="GO:0005634">
    <property type="term" value="C:nucleus"/>
    <property type="evidence" value="ECO:0007669"/>
    <property type="project" value="UniProtKB-SubCell"/>
</dbReference>
<evidence type="ECO:0000259" key="9">
    <source>
        <dbReference type="PROSITE" id="PS50808"/>
    </source>
</evidence>
<name>A0A914GPN2_GLORO</name>
<dbReference type="GO" id="GO:0003677">
    <property type="term" value="F:DNA binding"/>
    <property type="evidence" value="ECO:0007669"/>
    <property type="project" value="InterPro"/>
</dbReference>
<evidence type="ECO:0000256" key="3">
    <source>
        <dbReference type="ARBA" id="ARBA00022771"/>
    </source>
</evidence>
<protein>
    <submittedName>
        <fullName evidence="11">BED-type domain-containing protein</fullName>
    </submittedName>
</protein>
<dbReference type="PANTHER" id="PTHR46481:SF10">
    <property type="entry name" value="ZINC FINGER BED DOMAIN-CONTAINING PROTEIN 39"/>
    <property type="match status" value="1"/>
</dbReference>
<feature type="domain" description="BED-type" evidence="9">
    <location>
        <begin position="6"/>
        <end position="61"/>
    </location>
</feature>